<comment type="caution">
    <text evidence="6">The sequence shown here is derived from an EMBL/GenBank/DDBJ whole genome shotgun (WGS) entry which is preliminary data.</text>
</comment>
<evidence type="ECO:0000313" key="6">
    <source>
        <dbReference type="EMBL" id="KAJ5403623.1"/>
    </source>
</evidence>
<accession>A0A9W9W526</accession>
<organism evidence="6 7">
    <name type="scientific">Penicillium cosmopolitanum</name>
    <dbReference type="NCBI Taxonomy" id="1131564"/>
    <lineage>
        <taxon>Eukaryota</taxon>
        <taxon>Fungi</taxon>
        <taxon>Dikarya</taxon>
        <taxon>Ascomycota</taxon>
        <taxon>Pezizomycotina</taxon>
        <taxon>Eurotiomycetes</taxon>
        <taxon>Eurotiomycetidae</taxon>
        <taxon>Eurotiales</taxon>
        <taxon>Aspergillaceae</taxon>
        <taxon>Penicillium</taxon>
    </lineage>
</organism>
<dbReference type="GO" id="GO:0004497">
    <property type="term" value="F:monooxygenase activity"/>
    <property type="evidence" value="ECO:0007669"/>
    <property type="project" value="UniProtKB-KW"/>
</dbReference>
<dbReference type="EMBL" id="JAPZBU010000005">
    <property type="protein sequence ID" value="KAJ5403623.1"/>
    <property type="molecule type" value="Genomic_DNA"/>
</dbReference>
<dbReference type="OrthoDB" id="655030at2759"/>
<evidence type="ECO:0000256" key="1">
    <source>
        <dbReference type="ARBA" id="ARBA00022630"/>
    </source>
</evidence>
<keyword evidence="2" id="KW-0274">FAD</keyword>
<gene>
    <name evidence="6" type="ORF">N7509_003494</name>
</gene>
<proteinExistence type="predicted"/>
<dbReference type="InterPro" id="IPR036188">
    <property type="entry name" value="FAD/NAD-bd_sf"/>
</dbReference>
<name>A0A9W9W526_9EURO</name>
<dbReference type="PANTHER" id="PTHR46972:SF1">
    <property type="entry name" value="FAD DEPENDENT OXIDOREDUCTASE DOMAIN-CONTAINING PROTEIN"/>
    <property type="match status" value="1"/>
</dbReference>
<evidence type="ECO:0000256" key="3">
    <source>
        <dbReference type="ARBA" id="ARBA00023002"/>
    </source>
</evidence>
<dbReference type="Proteomes" id="UP001147747">
    <property type="component" value="Unassembled WGS sequence"/>
</dbReference>
<protein>
    <recommendedName>
        <fullName evidence="5">FAD-binding domain-containing protein</fullName>
    </recommendedName>
</protein>
<sequence length="418" mass="46201">MYPSPSIVIIGAGPSGLLFARLLEVNGFKNYVIYERDESSSPGPWQQGGSLDIHGPSGQQALKEAGLFDEFNAVYARWNASKVRILRPSGETSICFGEDRNAPEIDRLQLRQLLLNSIPAHKIRWDHSVCRIERSDNDSSDGANGYIIHFINGNSATGFKLIVGADGGWSKVRPLVSAAQPVYCGKMYIESKISHNNRSYKAACELAGPGLMMAVGPNRSLAIQQSADGTYKMYFGITVAKDFYEHRNGGATKKSEAVRRLMLSSDEFYANWAPQLKAIVADGEGPFRAWSLHYLRPEEVDWDRGAAPGVTLLGDAAHLSTPFVGEGVNCAMYDAVLLVKRLVELCGENLDITSVPASKLEEALALYEKEMFERGRDLIRRSKKSEAMLFDENGENFLASMRGEREKLIYDGRTSTRT</sequence>
<dbReference type="GO" id="GO:0071949">
    <property type="term" value="F:FAD binding"/>
    <property type="evidence" value="ECO:0007669"/>
    <property type="project" value="InterPro"/>
</dbReference>
<dbReference type="SUPFAM" id="SSF51905">
    <property type="entry name" value="FAD/NAD(P)-binding domain"/>
    <property type="match status" value="1"/>
</dbReference>
<dbReference type="PRINTS" id="PR00420">
    <property type="entry name" value="RNGMNOXGNASE"/>
</dbReference>
<dbReference type="Pfam" id="PF01494">
    <property type="entry name" value="FAD_binding_3"/>
    <property type="match status" value="1"/>
</dbReference>
<keyword evidence="7" id="KW-1185">Reference proteome</keyword>
<dbReference type="PANTHER" id="PTHR46972">
    <property type="entry name" value="MONOOXYGENASE ASQM-RELATED"/>
    <property type="match status" value="1"/>
</dbReference>
<dbReference type="GeneID" id="81367111"/>
<reference evidence="6" key="2">
    <citation type="journal article" date="2023" name="IMA Fungus">
        <title>Comparative genomic study of the Penicillium genus elucidates a diverse pangenome and 15 lateral gene transfer events.</title>
        <authorList>
            <person name="Petersen C."/>
            <person name="Sorensen T."/>
            <person name="Nielsen M.R."/>
            <person name="Sondergaard T.E."/>
            <person name="Sorensen J.L."/>
            <person name="Fitzpatrick D.A."/>
            <person name="Frisvad J.C."/>
            <person name="Nielsen K.L."/>
        </authorList>
    </citation>
    <scope>NUCLEOTIDE SEQUENCE</scope>
    <source>
        <strain evidence="6">IBT 29677</strain>
    </source>
</reference>
<evidence type="ECO:0000256" key="2">
    <source>
        <dbReference type="ARBA" id="ARBA00022827"/>
    </source>
</evidence>
<evidence type="ECO:0000259" key="5">
    <source>
        <dbReference type="Pfam" id="PF01494"/>
    </source>
</evidence>
<keyword evidence="1" id="KW-0285">Flavoprotein</keyword>
<dbReference type="AlphaFoldDB" id="A0A9W9W526"/>
<dbReference type="RefSeq" id="XP_056490865.1">
    <property type="nucleotide sequence ID" value="XM_056628131.1"/>
</dbReference>
<feature type="domain" description="FAD-binding" evidence="5">
    <location>
        <begin position="309"/>
        <end position="345"/>
    </location>
</feature>
<evidence type="ECO:0000313" key="7">
    <source>
        <dbReference type="Proteomes" id="UP001147747"/>
    </source>
</evidence>
<keyword evidence="4" id="KW-0503">Monooxygenase</keyword>
<dbReference type="InterPro" id="IPR002938">
    <property type="entry name" value="FAD-bd"/>
</dbReference>
<keyword evidence="3" id="KW-0560">Oxidoreductase</keyword>
<dbReference type="Gene3D" id="3.50.50.60">
    <property type="entry name" value="FAD/NAD(P)-binding domain"/>
    <property type="match status" value="1"/>
</dbReference>
<reference evidence="6" key="1">
    <citation type="submission" date="2022-12" db="EMBL/GenBank/DDBJ databases">
        <authorList>
            <person name="Petersen C."/>
        </authorList>
    </citation>
    <scope>NUCLEOTIDE SEQUENCE</scope>
    <source>
        <strain evidence="6">IBT 29677</strain>
    </source>
</reference>
<evidence type="ECO:0000256" key="4">
    <source>
        <dbReference type="ARBA" id="ARBA00023033"/>
    </source>
</evidence>